<gene>
    <name evidence="1" type="ORF">SCF082_LOCUS2254</name>
</gene>
<evidence type="ECO:0000313" key="2">
    <source>
        <dbReference type="Proteomes" id="UP001642464"/>
    </source>
</evidence>
<dbReference type="Proteomes" id="UP001642464">
    <property type="component" value="Unassembled WGS sequence"/>
</dbReference>
<reference evidence="1 2" key="1">
    <citation type="submission" date="2024-02" db="EMBL/GenBank/DDBJ databases">
        <authorList>
            <person name="Chen Y."/>
            <person name="Shah S."/>
            <person name="Dougan E. K."/>
            <person name="Thang M."/>
            <person name="Chan C."/>
        </authorList>
    </citation>
    <scope>NUCLEOTIDE SEQUENCE [LARGE SCALE GENOMIC DNA]</scope>
</reference>
<keyword evidence="2" id="KW-1185">Reference proteome</keyword>
<accession>A0ABP0HMX1</accession>
<name>A0ABP0HMX1_9DINO</name>
<sequence length="196" mass="22130">MLALTVLLLVNLALAGRLQYTLDQLAFQTKCELVDPTEVDSEQGYKGMEKLTDSNWVAPKGEADGKHVLAYAYGPMFKGYGQIGAWKYNEKNEVIDFWYSKSHCQGMCKDCCDGGKGNEPSWLTRGTALTPSIKKNWRGKETIVKYFEGSVVDLQKFGKYTLQQMDDRWVLKNDEGKMLDHIYACSQSEGIPAFRS</sequence>
<protein>
    <submittedName>
        <fullName evidence="1">Uncharacterized protein</fullName>
    </submittedName>
</protein>
<organism evidence="1 2">
    <name type="scientific">Durusdinium trenchii</name>
    <dbReference type="NCBI Taxonomy" id="1381693"/>
    <lineage>
        <taxon>Eukaryota</taxon>
        <taxon>Sar</taxon>
        <taxon>Alveolata</taxon>
        <taxon>Dinophyceae</taxon>
        <taxon>Suessiales</taxon>
        <taxon>Symbiodiniaceae</taxon>
        <taxon>Durusdinium</taxon>
    </lineage>
</organism>
<proteinExistence type="predicted"/>
<dbReference type="EMBL" id="CAXAMM010001113">
    <property type="protein sequence ID" value="CAK8990499.1"/>
    <property type="molecule type" value="Genomic_DNA"/>
</dbReference>
<comment type="caution">
    <text evidence="1">The sequence shown here is derived from an EMBL/GenBank/DDBJ whole genome shotgun (WGS) entry which is preliminary data.</text>
</comment>
<evidence type="ECO:0000313" key="1">
    <source>
        <dbReference type="EMBL" id="CAK8990499.1"/>
    </source>
</evidence>